<evidence type="ECO:0000313" key="3">
    <source>
        <dbReference type="EMBL" id="KAJ7699659.1"/>
    </source>
</evidence>
<dbReference type="SUPFAM" id="SSF143990">
    <property type="entry name" value="YbiA-like"/>
    <property type="match status" value="1"/>
</dbReference>
<keyword evidence="4" id="KW-1185">Reference proteome</keyword>
<accession>A0AAD7GNS2</accession>
<gene>
    <name evidence="3" type="ORF">B0H17DRAFT_1196267</name>
</gene>
<dbReference type="Proteomes" id="UP001221757">
    <property type="component" value="Unassembled WGS sequence"/>
</dbReference>
<organism evidence="3 4">
    <name type="scientific">Mycena rosella</name>
    <name type="common">Pink bonnet</name>
    <name type="synonym">Agaricus rosellus</name>
    <dbReference type="NCBI Taxonomy" id="1033263"/>
    <lineage>
        <taxon>Eukaryota</taxon>
        <taxon>Fungi</taxon>
        <taxon>Dikarya</taxon>
        <taxon>Basidiomycota</taxon>
        <taxon>Agaricomycotina</taxon>
        <taxon>Agaricomycetes</taxon>
        <taxon>Agaricomycetidae</taxon>
        <taxon>Agaricales</taxon>
        <taxon>Marasmiineae</taxon>
        <taxon>Mycenaceae</taxon>
        <taxon>Mycena</taxon>
    </lineage>
</organism>
<evidence type="ECO:0000313" key="4">
    <source>
        <dbReference type="Proteomes" id="UP001221757"/>
    </source>
</evidence>
<reference evidence="3" key="1">
    <citation type="submission" date="2023-03" db="EMBL/GenBank/DDBJ databases">
        <title>Massive genome expansion in bonnet fungi (Mycena s.s.) driven by repeated elements and novel gene families across ecological guilds.</title>
        <authorList>
            <consortium name="Lawrence Berkeley National Laboratory"/>
            <person name="Harder C.B."/>
            <person name="Miyauchi S."/>
            <person name="Viragh M."/>
            <person name="Kuo A."/>
            <person name="Thoen E."/>
            <person name="Andreopoulos B."/>
            <person name="Lu D."/>
            <person name="Skrede I."/>
            <person name="Drula E."/>
            <person name="Henrissat B."/>
            <person name="Morin E."/>
            <person name="Kohler A."/>
            <person name="Barry K."/>
            <person name="LaButti K."/>
            <person name="Morin E."/>
            <person name="Salamov A."/>
            <person name="Lipzen A."/>
            <person name="Mereny Z."/>
            <person name="Hegedus B."/>
            <person name="Baldrian P."/>
            <person name="Stursova M."/>
            <person name="Weitz H."/>
            <person name="Taylor A."/>
            <person name="Grigoriev I.V."/>
            <person name="Nagy L.G."/>
            <person name="Martin F."/>
            <person name="Kauserud H."/>
        </authorList>
    </citation>
    <scope>NUCLEOTIDE SEQUENCE</scope>
    <source>
        <strain evidence="3">CBHHK067</strain>
    </source>
</reference>
<dbReference type="InterPro" id="IPR012816">
    <property type="entry name" value="NADAR"/>
</dbReference>
<dbReference type="Gene3D" id="1.10.357.40">
    <property type="entry name" value="YbiA-like"/>
    <property type="match status" value="1"/>
</dbReference>
<feature type="domain" description="NADAR" evidence="2">
    <location>
        <begin position="9"/>
        <end position="149"/>
    </location>
</feature>
<evidence type="ECO:0000256" key="1">
    <source>
        <dbReference type="SAM" id="MobiDB-lite"/>
    </source>
</evidence>
<dbReference type="AlphaFoldDB" id="A0AAD7GNS2"/>
<dbReference type="NCBIfam" id="TIGR02464">
    <property type="entry name" value="ribofla_fusion"/>
    <property type="match status" value="1"/>
</dbReference>
<dbReference type="Pfam" id="PF08719">
    <property type="entry name" value="NADAR"/>
    <property type="match status" value="1"/>
</dbReference>
<feature type="compositionally biased region" description="Basic and acidic residues" evidence="1">
    <location>
        <begin position="130"/>
        <end position="146"/>
    </location>
</feature>
<proteinExistence type="predicted"/>
<name>A0AAD7GNS2_MYCRO</name>
<feature type="region of interest" description="Disordered" evidence="1">
    <location>
        <begin position="129"/>
        <end position="157"/>
    </location>
</feature>
<dbReference type="CDD" id="cd15457">
    <property type="entry name" value="NADAR"/>
    <property type="match status" value="1"/>
</dbReference>
<dbReference type="InterPro" id="IPR037238">
    <property type="entry name" value="YbiA-like_sf"/>
</dbReference>
<sequence>MVAPRQRIFIHPQDNQYQGFTNRAPYTVKYNGKEYPSSQHLYQAFKYMDNRPDIAEKIRTISKSSIKAFKYSMKNIAHQHPDWDRMRIAKMEITLYHKFAQHEQLKQALLRTGDAELIRHTEDDFWGIGKDQKGRNEQGKALERVRSSLQEACPPPK</sequence>
<dbReference type="EMBL" id="JARKIE010000022">
    <property type="protein sequence ID" value="KAJ7699659.1"/>
    <property type="molecule type" value="Genomic_DNA"/>
</dbReference>
<comment type="caution">
    <text evidence="3">The sequence shown here is derived from an EMBL/GenBank/DDBJ whole genome shotgun (WGS) entry which is preliminary data.</text>
</comment>
<protein>
    <submittedName>
        <fullName evidence="3">DUF1768-domain-containing protein</fullName>
    </submittedName>
</protein>
<evidence type="ECO:0000259" key="2">
    <source>
        <dbReference type="Pfam" id="PF08719"/>
    </source>
</evidence>